<keyword evidence="3 5" id="KW-0663">Pyridoxal phosphate</keyword>
<evidence type="ECO:0000256" key="3">
    <source>
        <dbReference type="ARBA" id="ARBA00022898"/>
    </source>
</evidence>
<keyword evidence="4 5" id="KW-0413">Isomerase</keyword>
<dbReference type="InterPro" id="IPR011079">
    <property type="entry name" value="Ala_racemase_C"/>
</dbReference>
<gene>
    <name evidence="9" type="ORF">HMPREF9021_01095</name>
</gene>
<comment type="similarity">
    <text evidence="5">Belongs to the alanine racemase family.</text>
</comment>
<evidence type="ECO:0000256" key="5">
    <source>
        <dbReference type="HAMAP-Rule" id="MF_01201"/>
    </source>
</evidence>
<dbReference type="AlphaFoldDB" id="V9H5V7"/>
<feature type="modified residue" description="N6-(pyridoxal phosphate)lysine" evidence="5 6">
    <location>
        <position position="33"/>
    </location>
</feature>
<protein>
    <recommendedName>
        <fullName evidence="5">Alanine racemase</fullName>
        <ecNumber evidence="5">5.1.1.1</ecNumber>
    </recommendedName>
</protein>
<dbReference type="GO" id="GO:0030170">
    <property type="term" value="F:pyridoxal phosphate binding"/>
    <property type="evidence" value="ECO:0007669"/>
    <property type="project" value="UniProtKB-UniRule"/>
</dbReference>
<feature type="active site" description="Proton acceptor; specific for D-alanine" evidence="5">
    <location>
        <position position="33"/>
    </location>
</feature>
<dbReference type="Proteomes" id="UP000017813">
    <property type="component" value="Unassembled WGS sequence"/>
</dbReference>
<organism evidence="9 10">
    <name type="scientific">Simonsiella muelleri ATCC 29453</name>
    <dbReference type="NCBI Taxonomy" id="641147"/>
    <lineage>
        <taxon>Bacteria</taxon>
        <taxon>Pseudomonadati</taxon>
        <taxon>Pseudomonadota</taxon>
        <taxon>Betaproteobacteria</taxon>
        <taxon>Neisseriales</taxon>
        <taxon>Neisseriaceae</taxon>
        <taxon>Simonsiella</taxon>
    </lineage>
</organism>
<dbReference type="InterPro" id="IPR009006">
    <property type="entry name" value="Ala_racemase/Decarboxylase_C"/>
</dbReference>
<dbReference type="Pfam" id="PF00842">
    <property type="entry name" value="Ala_racemase_C"/>
    <property type="match status" value="1"/>
</dbReference>
<name>V9H5V7_9NEIS</name>
<evidence type="ECO:0000256" key="2">
    <source>
        <dbReference type="ARBA" id="ARBA00001933"/>
    </source>
</evidence>
<evidence type="ECO:0000313" key="10">
    <source>
        <dbReference type="Proteomes" id="UP000017813"/>
    </source>
</evidence>
<dbReference type="InterPro" id="IPR029066">
    <property type="entry name" value="PLP-binding_barrel"/>
</dbReference>
<dbReference type="PANTHER" id="PTHR30511">
    <property type="entry name" value="ALANINE RACEMASE"/>
    <property type="match status" value="1"/>
</dbReference>
<feature type="domain" description="Alanine racemase C-terminal" evidence="8">
    <location>
        <begin position="229"/>
        <end position="351"/>
    </location>
</feature>
<dbReference type="GO" id="GO:0030632">
    <property type="term" value="P:D-alanine biosynthetic process"/>
    <property type="evidence" value="ECO:0007669"/>
    <property type="project" value="UniProtKB-UniRule"/>
</dbReference>
<feature type="binding site" evidence="5 7">
    <location>
        <position position="129"/>
    </location>
    <ligand>
        <name>substrate</name>
    </ligand>
</feature>
<evidence type="ECO:0000256" key="6">
    <source>
        <dbReference type="PIRSR" id="PIRSR600821-50"/>
    </source>
</evidence>
<evidence type="ECO:0000313" key="9">
    <source>
        <dbReference type="EMBL" id="EFG30867.1"/>
    </source>
</evidence>
<dbReference type="Gene3D" id="3.20.20.10">
    <property type="entry name" value="Alanine racemase"/>
    <property type="match status" value="1"/>
</dbReference>
<comment type="cofactor">
    <cofactor evidence="2 5 6">
        <name>pyridoxal 5'-phosphate</name>
        <dbReference type="ChEBI" id="CHEBI:597326"/>
    </cofactor>
</comment>
<dbReference type="SUPFAM" id="SSF51419">
    <property type="entry name" value="PLP-binding barrel"/>
    <property type="match status" value="1"/>
</dbReference>
<comment type="catalytic activity">
    <reaction evidence="1 5">
        <text>L-alanine = D-alanine</text>
        <dbReference type="Rhea" id="RHEA:20249"/>
        <dbReference type="ChEBI" id="CHEBI:57416"/>
        <dbReference type="ChEBI" id="CHEBI:57972"/>
        <dbReference type="EC" id="5.1.1.1"/>
    </reaction>
</comment>
<dbReference type="PANTHER" id="PTHR30511:SF0">
    <property type="entry name" value="ALANINE RACEMASE, CATABOLIC-RELATED"/>
    <property type="match status" value="1"/>
</dbReference>
<reference evidence="9 10" key="1">
    <citation type="submission" date="2010-03" db="EMBL/GenBank/DDBJ databases">
        <authorList>
            <consortium name="The Broad Institute Genome Sequencing Platform"/>
            <person name="Ward D."/>
            <person name="Earl A."/>
            <person name="Feldgarden M."/>
            <person name="Gevers D."/>
            <person name="Young S."/>
            <person name="Zeng Q."/>
            <person name="Koehrsen M."/>
            <person name="Alvarado L."/>
            <person name="Berlin A.M."/>
            <person name="Borenstein D."/>
            <person name="Chapman S.B."/>
            <person name="Chen Z."/>
            <person name="Engels R."/>
            <person name="Freedman E."/>
            <person name="Gellesch M."/>
            <person name="Goldberg J."/>
            <person name="Griggs A."/>
            <person name="Gujja S."/>
            <person name="Heilman E.R."/>
            <person name="Heiman D.I."/>
            <person name="Hepburn T.A."/>
            <person name="Howarth C."/>
            <person name="Jen D."/>
            <person name="Larson L."/>
            <person name="Mehta T."/>
            <person name="Park D."/>
            <person name="Pearson M."/>
            <person name="Richards J."/>
            <person name="Roberts A."/>
            <person name="Saif S."/>
            <person name="Shea T.D."/>
            <person name="Shenoy N."/>
            <person name="Sisk P."/>
            <person name="Stolte C."/>
            <person name="Sykes S.N."/>
            <person name="Walk T."/>
            <person name="White J."/>
            <person name="Yandava C."/>
            <person name="Izard J."/>
            <person name="Baranova O.V."/>
            <person name="Blanton J.M."/>
            <person name="Tanner A.C."/>
            <person name="Dewhirst F."/>
            <person name="Haas B."/>
            <person name="Nusbaum C."/>
            <person name="Birren B."/>
        </authorList>
    </citation>
    <scope>NUCLEOTIDE SEQUENCE [LARGE SCALE GENOMIC DNA]</scope>
    <source>
        <strain evidence="9 10">ATCC 29453</strain>
    </source>
</reference>
<evidence type="ECO:0000256" key="4">
    <source>
        <dbReference type="ARBA" id="ARBA00023235"/>
    </source>
</evidence>
<dbReference type="Pfam" id="PF01168">
    <property type="entry name" value="Ala_racemase_N"/>
    <property type="match status" value="1"/>
</dbReference>
<dbReference type="EMBL" id="ADCY02000025">
    <property type="protein sequence ID" value="EFG30867.1"/>
    <property type="molecule type" value="Genomic_DNA"/>
</dbReference>
<dbReference type="UniPathway" id="UPA00042">
    <property type="reaction ID" value="UER00497"/>
</dbReference>
<dbReference type="HAMAP" id="MF_01201">
    <property type="entry name" value="Ala_racemase"/>
    <property type="match status" value="1"/>
</dbReference>
<keyword evidence="10" id="KW-1185">Reference proteome</keyword>
<dbReference type="InterPro" id="IPR020622">
    <property type="entry name" value="Ala_racemase_pyridoxalP-BS"/>
</dbReference>
<accession>V9H5V7</accession>
<dbReference type="HOGENOM" id="CLU_028393_1_0_4"/>
<dbReference type="RefSeq" id="WP_002641830.1">
    <property type="nucleotide sequence ID" value="NZ_CP019448.1"/>
</dbReference>
<dbReference type="STRING" id="641147.HMPREF9021_01095"/>
<dbReference type="InterPro" id="IPR000821">
    <property type="entry name" value="Ala_racemase"/>
</dbReference>
<dbReference type="SUPFAM" id="SSF50621">
    <property type="entry name" value="Alanine racemase C-terminal domain-like"/>
    <property type="match status" value="1"/>
</dbReference>
<evidence type="ECO:0000256" key="1">
    <source>
        <dbReference type="ARBA" id="ARBA00000316"/>
    </source>
</evidence>
<evidence type="ECO:0000256" key="7">
    <source>
        <dbReference type="PIRSR" id="PIRSR600821-52"/>
    </source>
</evidence>
<dbReference type="GO" id="GO:0005829">
    <property type="term" value="C:cytosol"/>
    <property type="evidence" value="ECO:0007669"/>
    <property type="project" value="TreeGrafter"/>
</dbReference>
<dbReference type="OrthoDB" id="9813814at2"/>
<dbReference type="FunFam" id="3.20.20.10:FF:000002">
    <property type="entry name" value="Alanine racemase"/>
    <property type="match status" value="1"/>
</dbReference>
<dbReference type="GO" id="GO:0008784">
    <property type="term" value="F:alanine racemase activity"/>
    <property type="evidence" value="ECO:0007669"/>
    <property type="project" value="UniProtKB-UniRule"/>
</dbReference>
<dbReference type="NCBIfam" id="TIGR00492">
    <property type="entry name" value="alr"/>
    <property type="match status" value="1"/>
</dbReference>
<dbReference type="Gene3D" id="2.40.37.10">
    <property type="entry name" value="Lyase, Ornithine Decarboxylase, Chain A, domain 1"/>
    <property type="match status" value="1"/>
</dbReference>
<dbReference type="PROSITE" id="PS00395">
    <property type="entry name" value="ALANINE_RACEMASE"/>
    <property type="match status" value="1"/>
</dbReference>
<sequence>MRPLFCEIRLNYLRENYQILKKIHGKKLLAVIKANAYGHGAVQCAQALHDIADGFAVAFLEEAIELREHGITRPIVLLEGTFDAKEYDLVEQYDLWTVIHQQSQLELFLAHDWRKPTTVWLKMDSGMHRTGFFPHQFAAAYTALSQSDKIANIVKMTHFSCADEAERSMTDMQIESFDLGCHGLTGEESIANSAAMIRFPEARRDWGRAGLALYGVDPTGEFSGSLKPVMRLSSRIFAERILQPHEPIGYGANFYTKRSTRVGLVACGYADGYPRNAPNETPILVKGLRTKIIGRISMDMLTVDLNDSHEGVGDEVELFGDLINVQEIADAAGMIPYEILCNIKRAKRVYLK</sequence>
<proteinExistence type="inferred from homology"/>
<comment type="caution">
    <text evidence="9">The sequence shown here is derived from an EMBL/GenBank/DDBJ whole genome shotgun (WGS) entry which is preliminary data.</text>
</comment>
<reference evidence="9 10" key="2">
    <citation type="submission" date="2011-10" db="EMBL/GenBank/DDBJ databases">
        <title>The Genome Sequence of Simonsiella muelleri ATCC 29453.</title>
        <authorList>
            <consortium name="The Broad Institute Genome Sequencing Platform"/>
            <consortium name="The Broad Institute Genome Sequencing Center for Infectious Disease"/>
            <person name="Earl A."/>
            <person name="Ward D."/>
            <person name="Feldgarden M."/>
            <person name="Gevers D."/>
            <person name="Izard J."/>
            <person name="Baranova O.V."/>
            <person name="Blanton J.M."/>
            <person name="Tanner A.C."/>
            <person name="Dewhirst F."/>
            <person name="Young S.K."/>
            <person name="Zeng Q."/>
            <person name="Gargeya S."/>
            <person name="Fitzgerald M."/>
            <person name="Haas B."/>
            <person name="Abouelleil A."/>
            <person name="Alvarado L."/>
            <person name="Arachchi H.M."/>
            <person name="Berlin A."/>
            <person name="Brown A."/>
            <person name="Chapman S.B."/>
            <person name="Chen Z."/>
            <person name="Dunbar C."/>
            <person name="Freedman E."/>
            <person name="Gearin G."/>
            <person name="Goldberg J."/>
            <person name="Griggs A."/>
            <person name="Gujja S."/>
            <person name="Heiman D."/>
            <person name="Howarth C."/>
            <person name="Larson L."/>
            <person name="Lui A."/>
            <person name="MacDonald P.J.P."/>
            <person name="Montmayeur A."/>
            <person name="Murphy C."/>
            <person name="Neiman D."/>
            <person name="Pearson M."/>
            <person name="Priest M."/>
            <person name="Roberts A."/>
            <person name="Saif S."/>
            <person name="Shea T."/>
            <person name="Shenoy N."/>
            <person name="Sisk P."/>
            <person name="Stolte C."/>
            <person name="Sykes S."/>
            <person name="Wortman J."/>
            <person name="Nusbaum C."/>
            <person name="Birren B."/>
        </authorList>
    </citation>
    <scope>NUCLEOTIDE SEQUENCE [LARGE SCALE GENOMIC DNA]</scope>
    <source>
        <strain evidence="9 10">ATCC 29453</strain>
    </source>
</reference>
<dbReference type="EC" id="5.1.1.1" evidence="5"/>
<dbReference type="SMART" id="SM01005">
    <property type="entry name" value="Ala_racemase_C"/>
    <property type="match status" value="1"/>
</dbReference>
<dbReference type="eggNOG" id="COG0787">
    <property type="taxonomic scope" value="Bacteria"/>
</dbReference>
<dbReference type="InterPro" id="IPR001608">
    <property type="entry name" value="Ala_racemase_N"/>
</dbReference>
<dbReference type="CDD" id="cd06827">
    <property type="entry name" value="PLPDE_III_AR_proteobact"/>
    <property type="match status" value="1"/>
</dbReference>
<comment type="function">
    <text evidence="5">Catalyzes the interconversion of L-alanine and D-alanine. May also act on other amino acids.</text>
</comment>
<dbReference type="KEGG" id="smur:BWP33_04100"/>
<feature type="active site" description="Proton acceptor; specific for L-alanine" evidence="5">
    <location>
        <position position="250"/>
    </location>
</feature>
<dbReference type="PRINTS" id="PR00992">
    <property type="entry name" value="ALARACEMASE"/>
</dbReference>
<comment type="pathway">
    <text evidence="5">Amino-acid biosynthesis; D-alanine biosynthesis; D-alanine from L-alanine: step 1/1.</text>
</comment>
<feature type="binding site" evidence="5 7">
    <location>
        <position position="298"/>
    </location>
    <ligand>
        <name>substrate</name>
    </ligand>
</feature>
<evidence type="ECO:0000259" key="8">
    <source>
        <dbReference type="SMART" id="SM01005"/>
    </source>
</evidence>